<dbReference type="InterPro" id="IPR036291">
    <property type="entry name" value="NAD(P)-bd_dom_sf"/>
</dbReference>
<dbReference type="RefSeq" id="WP_203653362.1">
    <property type="nucleotide sequence ID" value="NZ_BONR01000001.1"/>
</dbReference>
<proteinExistence type="inferred from homology"/>
<comment type="similarity">
    <text evidence="1">Belongs to the short-chain dehydrogenases/reductases (SDR) family.</text>
</comment>
<accession>A0A919Q090</accession>
<dbReference type="Gene3D" id="3.40.50.720">
    <property type="entry name" value="NAD(P)-binding Rossmann-like Domain"/>
    <property type="match status" value="1"/>
</dbReference>
<dbReference type="PANTHER" id="PTHR24320">
    <property type="entry name" value="RETINOL DEHYDROGENASE"/>
    <property type="match status" value="1"/>
</dbReference>
<dbReference type="InterPro" id="IPR002347">
    <property type="entry name" value="SDR_fam"/>
</dbReference>
<dbReference type="GO" id="GO:0016491">
    <property type="term" value="F:oxidoreductase activity"/>
    <property type="evidence" value="ECO:0007669"/>
    <property type="project" value="UniProtKB-KW"/>
</dbReference>
<sequence>MSRIFITGSTQGIGAECARQLLELGHEVVLHARNPARAEAAHGEHPGALAVVTGDLASIDQTEALASAANEYGPYDVVIHNAGVGGGAAERSETGDGLERIFHINVVAPYVLTALMPVAPRMIYLTSGLEADGAWTPEDLQWTQRPWNGMQAYSDSKLHDSMLAFELAARKSESIVTVVDPGWIETQLGGPDAWDPVELGAETQVWLATSDDAIATTSGQYVKRREVLEPNPLVTDADARGELFAALERITGIALP</sequence>
<evidence type="ECO:0000313" key="3">
    <source>
        <dbReference type="EMBL" id="GIG53925.1"/>
    </source>
</evidence>
<reference evidence="3" key="1">
    <citation type="submission" date="2021-01" db="EMBL/GenBank/DDBJ databases">
        <title>Whole genome shotgun sequence of Demequina activiva NBRC 110675.</title>
        <authorList>
            <person name="Komaki H."/>
            <person name="Tamura T."/>
        </authorList>
    </citation>
    <scope>NUCLEOTIDE SEQUENCE</scope>
    <source>
        <strain evidence="3">NBRC 110675</strain>
    </source>
</reference>
<gene>
    <name evidence="3" type="ORF">Dac01nite_06770</name>
</gene>
<protein>
    <submittedName>
        <fullName evidence="3">Short-chain dehydrogenase</fullName>
    </submittedName>
</protein>
<dbReference type="PANTHER" id="PTHR24320:SF274">
    <property type="entry name" value="CHAIN DEHYDROGENASE, PUTATIVE (AFU_ORTHOLOGUE AFUA_4G00440)-RELATED"/>
    <property type="match status" value="1"/>
</dbReference>
<name>A0A919Q090_9MICO</name>
<keyword evidence="2" id="KW-0560">Oxidoreductase</keyword>
<dbReference type="Proteomes" id="UP000652354">
    <property type="component" value="Unassembled WGS sequence"/>
</dbReference>
<comment type="caution">
    <text evidence="3">The sequence shown here is derived from an EMBL/GenBank/DDBJ whole genome shotgun (WGS) entry which is preliminary data.</text>
</comment>
<evidence type="ECO:0000313" key="4">
    <source>
        <dbReference type="Proteomes" id="UP000652354"/>
    </source>
</evidence>
<dbReference type="PRINTS" id="PR00081">
    <property type="entry name" value="GDHRDH"/>
</dbReference>
<evidence type="ECO:0000256" key="1">
    <source>
        <dbReference type="ARBA" id="ARBA00006484"/>
    </source>
</evidence>
<organism evidence="3 4">
    <name type="scientific">Demequina activiva</name>
    <dbReference type="NCBI Taxonomy" id="1582364"/>
    <lineage>
        <taxon>Bacteria</taxon>
        <taxon>Bacillati</taxon>
        <taxon>Actinomycetota</taxon>
        <taxon>Actinomycetes</taxon>
        <taxon>Micrococcales</taxon>
        <taxon>Demequinaceae</taxon>
        <taxon>Demequina</taxon>
    </lineage>
</organism>
<keyword evidence="4" id="KW-1185">Reference proteome</keyword>
<evidence type="ECO:0000256" key="2">
    <source>
        <dbReference type="ARBA" id="ARBA00023002"/>
    </source>
</evidence>
<dbReference type="Pfam" id="PF00106">
    <property type="entry name" value="adh_short"/>
    <property type="match status" value="1"/>
</dbReference>
<dbReference type="SUPFAM" id="SSF51735">
    <property type="entry name" value="NAD(P)-binding Rossmann-fold domains"/>
    <property type="match status" value="1"/>
</dbReference>
<dbReference type="EMBL" id="BONR01000001">
    <property type="protein sequence ID" value="GIG53925.1"/>
    <property type="molecule type" value="Genomic_DNA"/>
</dbReference>
<dbReference type="AlphaFoldDB" id="A0A919Q090"/>